<evidence type="ECO:0000259" key="2">
    <source>
        <dbReference type="Pfam" id="PF01370"/>
    </source>
</evidence>
<dbReference type="EMBL" id="FNWO01000001">
    <property type="protein sequence ID" value="SEH25972.1"/>
    <property type="molecule type" value="Genomic_DNA"/>
</dbReference>
<dbReference type="InterPro" id="IPR001509">
    <property type="entry name" value="Epimerase_deHydtase"/>
</dbReference>
<accession>A0A1H6GT33</accession>
<gene>
    <name evidence="3" type="ORF">SAMN04244559_00360</name>
</gene>
<feature type="domain" description="NAD-dependent epimerase/dehydratase" evidence="2">
    <location>
        <begin position="85"/>
        <end position="203"/>
    </location>
</feature>
<keyword evidence="1" id="KW-0520">NAD</keyword>
<organism evidence="3 4">
    <name type="scientific">Magnetospirillum fulvum</name>
    <name type="common">Rhodospirillum fulvum</name>
    <dbReference type="NCBI Taxonomy" id="1082"/>
    <lineage>
        <taxon>Bacteria</taxon>
        <taxon>Pseudomonadati</taxon>
        <taxon>Pseudomonadota</taxon>
        <taxon>Alphaproteobacteria</taxon>
        <taxon>Rhodospirillales</taxon>
        <taxon>Rhodospirillaceae</taxon>
        <taxon>Magnetospirillum</taxon>
    </lineage>
</organism>
<dbReference type="SUPFAM" id="SSF51735">
    <property type="entry name" value="NAD(P)-binding Rossmann-fold domains"/>
    <property type="match status" value="1"/>
</dbReference>
<dbReference type="PANTHER" id="PTHR43574">
    <property type="entry name" value="EPIMERASE-RELATED"/>
    <property type="match status" value="1"/>
</dbReference>
<reference evidence="4" key="1">
    <citation type="submission" date="2016-10" db="EMBL/GenBank/DDBJ databases">
        <authorList>
            <person name="Varghese N."/>
            <person name="Submissions S."/>
        </authorList>
    </citation>
    <scope>NUCLEOTIDE SEQUENCE [LARGE SCALE GENOMIC DNA]</scope>
    <source>
        <strain evidence="4">DSM 13234</strain>
    </source>
</reference>
<dbReference type="CDD" id="cd05266">
    <property type="entry name" value="SDR_a4"/>
    <property type="match status" value="1"/>
</dbReference>
<dbReference type="Proteomes" id="UP000182983">
    <property type="component" value="Unassembled WGS sequence"/>
</dbReference>
<name>A0A1H6GT33_MAGFU</name>
<dbReference type="InterPro" id="IPR036291">
    <property type="entry name" value="NAD(P)-bd_dom_sf"/>
</dbReference>
<dbReference type="AlphaFoldDB" id="A0A1H6GT33"/>
<keyword evidence="4" id="KW-1185">Reference proteome</keyword>
<sequence length="288" mass="31236">MDEKFFVFGLGYSGKAVARALLARGWSVAGTTRSGRADDLEGVETFAFDRDRPLPAGALEGVTAILSTVPPDPAGDPVVAVMAAHMQAVRPRWVGYLSTTGLYGDHNGGWVDETTPPDPTQERSRRRLEAEQAWRATGLPLHLFRLAGIYGPGRSAIEQVLAGTARRINKPGQMFSRIHVEDIARSVLTSLDRPAPGTIYNLCDDDPAPPQDVILYACALLGVEPPPEIGWDEARATLSPMALGFYADNKRVSNRRMREELGVDLAYPSYRDGLAAIAKRQRGGDQPG</sequence>
<evidence type="ECO:0000313" key="3">
    <source>
        <dbReference type="EMBL" id="SEH25972.1"/>
    </source>
</evidence>
<evidence type="ECO:0000256" key="1">
    <source>
        <dbReference type="ARBA" id="ARBA00023027"/>
    </source>
</evidence>
<proteinExistence type="predicted"/>
<dbReference type="OrthoDB" id="9808276at2"/>
<protein>
    <submittedName>
        <fullName evidence="3">Nucleoside-diphosphate-sugar epimerase</fullName>
    </submittedName>
</protein>
<dbReference type="Pfam" id="PF01370">
    <property type="entry name" value="Epimerase"/>
    <property type="match status" value="1"/>
</dbReference>
<dbReference type="RefSeq" id="WP_074764891.1">
    <property type="nucleotide sequence ID" value="NZ_FNWO01000001.1"/>
</dbReference>
<dbReference type="Gene3D" id="3.40.50.720">
    <property type="entry name" value="NAD(P)-binding Rossmann-like Domain"/>
    <property type="match status" value="1"/>
</dbReference>
<evidence type="ECO:0000313" key="4">
    <source>
        <dbReference type="Proteomes" id="UP000182983"/>
    </source>
</evidence>